<sequence length="234" mass="26994">MQNIIEKYKKGHRYFINLSFEGFSKMTGQILVASIFDNCNISVDCSHTDLTNVKFINCNLKKCDFTHCDLTNATFENCSFENVVFKNADLDGTTFIDCNSHGQMVYLDKITGELETIKHPLVKELYDNVPEFSKIADHLNDELDYLVYSELSLRLVEDITTNTVISDLTKQCFQFFNLLGDREDEKLDNLLVVGVYEGLYPSKKCNDIARQLLNGRNNDIYEHCMKNENIRSNF</sequence>
<gene>
    <name evidence="1" type="ordered locus">Solca_3583</name>
</gene>
<dbReference type="AlphaFoldDB" id="H8KKV4"/>
<dbReference type="KEGG" id="scn:Solca_3583"/>
<dbReference type="EMBL" id="CP003349">
    <property type="protein sequence ID" value="AFD08587.1"/>
    <property type="molecule type" value="Genomic_DNA"/>
</dbReference>
<dbReference type="eggNOG" id="COG1357">
    <property type="taxonomic scope" value="Bacteria"/>
</dbReference>
<dbReference type="Proteomes" id="UP000007590">
    <property type="component" value="Chromosome"/>
</dbReference>
<dbReference type="PANTHER" id="PTHR14136">
    <property type="entry name" value="BTB_POZ DOMAIN-CONTAINING PROTEIN KCTD9"/>
    <property type="match status" value="1"/>
</dbReference>
<dbReference type="InterPro" id="IPR001646">
    <property type="entry name" value="5peptide_repeat"/>
</dbReference>
<dbReference type="InterPro" id="IPR051082">
    <property type="entry name" value="Pentapeptide-BTB/POZ_domain"/>
</dbReference>
<dbReference type="PANTHER" id="PTHR14136:SF17">
    <property type="entry name" value="BTB_POZ DOMAIN-CONTAINING PROTEIN KCTD9"/>
    <property type="match status" value="1"/>
</dbReference>
<proteinExistence type="predicted"/>
<accession>H8KKV4</accession>
<reference evidence="1" key="1">
    <citation type="submission" date="2012-02" db="EMBL/GenBank/DDBJ databases">
        <title>The complete genome of Solitalea canadensis DSM 3403.</title>
        <authorList>
            <consortium name="US DOE Joint Genome Institute (JGI-PGF)"/>
            <person name="Lucas S."/>
            <person name="Copeland A."/>
            <person name="Lapidus A."/>
            <person name="Glavina del Rio T."/>
            <person name="Dalin E."/>
            <person name="Tice H."/>
            <person name="Bruce D."/>
            <person name="Goodwin L."/>
            <person name="Pitluck S."/>
            <person name="Peters L."/>
            <person name="Ovchinnikova G."/>
            <person name="Lu M."/>
            <person name="Kyrpides N."/>
            <person name="Mavromatis K."/>
            <person name="Ivanova N."/>
            <person name="Brettin T."/>
            <person name="Detter J.C."/>
            <person name="Han C."/>
            <person name="Larimer F."/>
            <person name="Land M."/>
            <person name="Hauser L."/>
            <person name="Markowitz V."/>
            <person name="Cheng J.-F."/>
            <person name="Hugenholtz P."/>
            <person name="Woyke T."/>
            <person name="Wu D."/>
            <person name="Spring S."/>
            <person name="Schroeder M."/>
            <person name="Kopitz M."/>
            <person name="Brambilla E."/>
            <person name="Klenk H.-P."/>
            <person name="Eisen J.A."/>
        </authorList>
    </citation>
    <scope>NUCLEOTIDE SEQUENCE</scope>
    <source>
        <strain evidence="1">DSM 3403</strain>
    </source>
</reference>
<organism evidence="1 2">
    <name type="scientific">Solitalea canadensis (strain ATCC 29591 / DSM 3403 / JCM 21819 / LMG 8368 / NBRC 15130 / NCIMB 12057 / USAM 9D)</name>
    <name type="common">Flexibacter canadensis</name>
    <dbReference type="NCBI Taxonomy" id="929556"/>
    <lineage>
        <taxon>Bacteria</taxon>
        <taxon>Pseudomonadati</taxon>
        <taxon>Bacteroidota</taxon>
        <taxon>Sphingobacteriia</taxon>
        <taxon>Sphingobacteriales</taxon>
        <taxon>Sphingobacteriaceae</taxon>
        <taxon>Solitalea</taxon>
    </lineage>
</organism>
<dbReference type="OrthoDB" id="67652at2"/>
<dbReference type="HOGENOM" id="CLU_1184431_0_0_10"/>
<evidence type="ECO:0000313" key="2">
    <source>
        <dbReference type="Proteomes" id="UP000007590"/>
    </source>
</evidence>
<protein>
    <submittedName>
        <fullName evidence="1">Putative low-complexity protein</fullName>
    </submittedName>
</protein>
<dbReference type="Pfam" id="PF13599">
    <property type="entry name" value="Pentapeptide_4"/>
    <property type="match status" value="1"/>
</dbReference>
<dbReference type="RefSeq" id="WP_014681810.1">
    <property type="nucleotide sequence ID" value="NC_017770.1"/>
</dbReference>
<dbReference type="STRING" id="929556.Solca_3583"/>
<dbReference type="Gene3D" id="2.160.20.80">
    <property type="entry name" value="E3 ubiquitin-protein ligase SopA"/>
    <property type="match status" value="1"/>
</dbReference>
<keyword evidence="2" id="KW-1185">Reference proteome</keyword>
<name>H8KKV4_SOLCM</name>
<dbReference type="SUPFAM" id="SSF141571">
    <property type="entry name" value="Pentapeptide repeat-like"/>
    <property type="match status" value="1"/>
</dbReference>
<evidence type="ECO:0000313" key="1">
    <source>
        <dbReference type="EMBL" id="AFD08587.1"/>
    </source>
</evidence>